<evidence type="ECO:0000256" key="6">
    <source>
        <dbReference type="ARBA" id="ARBA00023065"/>
    </source>
</evidence>
<keyword evidence="8" id="KW-0407">Ion channel</keyword>
<dbReference type="SUPFAM" id="SSF48097">
    <property type="entry name" value="Regulator of G-protein signaling, RGS"/>
    <property type="match status" value="4"/>
</dbReference>
<feature type="transmembrane region" description="Helical" evidence="10">
    <location>
        <begin position="205"/>
        <end position="228"/>
    </location>
</feature>
<dbReference type="GO" id="GO:0005509">
    <property type="term" value="F:calcium ion binding"/>
    <property type="evidence" value="ECO:0007669"/>
    <property type="project" value="InterPro"/>
</dbReference>
<feature type="transmembrane region" description="Helical" evidence="10">
    <location>
        <begin position="1270"/>
        <end position="1295"/>
    </location>
</feature>
<name>A0A1V9ZG59_ACHHY</name>
<dbReference type="InterPro" id="IPR036305">
    <property type="entry name" value="RGS_sf"/>
</dbReference>
<feature type="transmembrane region" description="Helical" evidence="10">
    <location>
        <begin position="1161"/>
        <end position="1180"/>
    </location>
</feature>
<feature type="compositionally biased region" description="Pro residues" evidence="9">
    <location>
        <begin position="2351"/>
        <end position="2360"/>
    </location>
</feature>
<dbReference type="InterPro" id="IPR016137">
    <property type="entry name" value="RGS"/>
</dbReference>
<dbReference type="InterPro" id="IPR027359">
    <property type="entry name" value="Volt_channel_dom_sf"/>
</dbReference>
<feature type="transmembrane region" description="Helical" evidence="10">
    <location>
        <begin position="1187"/>
        <end position="1205"/>
    </location>
</feature>
<feature type="region of interest" description="Disordered" evidence="9">
    <location>
        <begin position="1"/>
        <end position="29"/>
    </location>
</feature>
<dbReference type="CDD" id="cd07440">
    <property type="entry name" value="RGS"/>
    <property type="match status" value="3"/>
</dbReference>
<dbReference type="Gene3D" id="1.10.238.10">
    <property type="entry name" value="EF-hand"/>
    <property type="match status" value="1"/>
</dbReference>
<evidence type="ECO:0000313" key="13">
    <source>
        <dbReference type="EMBL" id="OQR96937.1"/>
    </source>
</evidence>
<dbReference type="SMART" id="SM00315">
    <property type="entry name" value="RGS"/>
    <property type="match status" value="4"/>
</dbReference>
<feature type="transmembrane region" description="Helical" evidence="10">
    <location>
        <begin position="119"/>
        <end position="138"/>
    </location>
</feature>
<feature type="transmembrane region" description="Helical" evidence="10">
    <location>
        <begin position="587"/>
        <end position="613"/>
    </location>
</feature>
<dbReference type="Pfam" id="PF00520">
    <property type="entry name" value="Ion_trans"/>
    <property type="match status" value="4"/>
</dbReference>
<sequence>MAGTAKGAMVHPVAGDKHEEPETKDDDCTADDFGVSLSRKSSLGSPRPGAIVLAPSRWFGRVRCLCRRVVNGKWFSCGITFVVLLNTITLGLVDYSDPWADGPNPTLTRNKLVDHMNNLSLGIFFAEALLKIVGYGFLRGPTAYCKDNWNLLDLVVLISGALSWLVHSGSFGQLRILRVLRPLRTLHSFPGLKVLVNGVLSSLPALIDVGILLGFSYLVFAILGMEIWAGAYHNRCRLTEFPVVLNFDPLHAPSADVYPNQTYVELVVANPSAYRCPRIDVDNANWTTPQPCFWPIDPNDDQYCGSRSCAVGRTCGSNYDGAGHARFQDIVVNGSVVVPMATEGDFTASLNFGLTNFDTVGYTMIIIFQIVTASGWMALSQNTQDAYSWIVSGIYFNAVLFVGMCFLLQLNMAVMFNEYEKAKTAQQKTPPQLLFRSRVQRQYKLCPAQPATTWKSPLERWAKAIAMNRWYRRLGFTMTLLNVVLLACDHHPRTAEFAYNAEVASFAFLIYFALEMAVKILALGFRAYCRDKFNQYDCLTIVIGGLETVLDPPMFMDGTPGVQSPFSVMRAARAIQLARSWKSVDRLLLAIVGALREILNFLFFLVLFIYIYALMGMELFATKYQFDAHNNPAPFNSTDPTVSVHRANFDTIQWAFFTVFQVLTYDDWPAVMYDGWLSVGLVAPVYFLSIVVLGVWVVMNMFTAIMVQSVMDDASVIASSTVPSDEAAPTLAMVTRLRLRHLRRVLRRLLGVHRVVSVEEPVLGTKSFGCFTLHSPLRQHCLWLVQHRCWHALVTASIGVSCVCTALDTPLLDPQRGLGWGVGATNNALAVLFTAEMLVTMVALGLCACLADPWRVLDLFIVFVSLMSWSASGAWAPLRALRSLRALRPLRVIHRMPQLQVVVNTLFRCFPDIGRSLLFFVFVLVLFGIACVMFFKGAFSSCSVSPYNYLNQPAYAPQPPWFPAGYSGSYSMADLELYDVMTFPRAWTNMTPASQRAADWLGGCGFAPTFVPTSRAVCECFSSLSWSPVVPQGFDNIAAAVGSLYELTTMEGWSFVAIAAVDATGPDMQPLPNFAEGWMVFWFAFMVTCAFFVTNLFIGVLCDSFMRENYGVMVTDEQLDWVKLQRKVLAMAPVVRYPPPSDSTWRLWCYDLVHRPAFETAVTSCILLNLIVLSAGYFGAPAWYKTACSTVTNGLAVAFAVEMALKMAAFGPRYFHSSCHRFDAAVVVLALGAMALPDAAGMGPLATVVRVFRVGRILRLFHKATLLKSLYDTIAVSLPALGNVTALLMLLYYIFAAVGVQLFAKVGYGPSMVNSHQNFQSFWLALQTLIGFSTGENWDNYLWELYAISPPSNPTCADPVFDSSMCGFNDAPGCVPLNGCGSWYIVPFMYLFELVVGYIGLNLFSGIVVDAIGDSCAKSAITPSNLAEFTTIWSEYDPEGLGLISIDDLCRCLARLTPPFGFRGVEGLTMRRMYRVIGGLDIPIYDGHLVHFKDVPRALVQRSLSDGDEAKFTEIGELMERLGVNKQFDDAWLRGHSKSHAKALYARAQTPIREFVALIVMTKFLYRVRYRNERRRRLHRQVLAGHVQWRWRQKGSVGLWLRMGLCTSAPAKPTAAPVSAPQTPVLDEPPSALPPQRVAPPTAEIAEMAEAAEAPVSDTFAPAPHRSLIPERRMSFRPDFKSVGVRRFSHSGRNNSTSAMPSRKISANSMIKTLLTKSPRETPASETTEATTDILLTSVRIAQAFFGYITYRSEENPREYKMIELGVKFWMAVRDLEKIGAGAFKILTVVGIYKTFLQPNAKLELVIVSLVERQQIQTKLDDDQIDDTIEMLVQMADDVRESVQPVFKAFMTDRTAHGYHLACLATSMLPNMQPFMNEKKERLEEILDQSYSRRSLRDYFNRVGESPEFLFIVDVLEYRDSTEALIHDSLSDEKKALHRGFVMHAVHKIYNKYLKAGSKSMIRISTTNRELILAEVSSMNPPKADVFDAALRECSFLLITEHLEPFLSSIEYASMKAHRASLLAGGLLHFQHSPESHKSILSGKQTTTPAALTDIDRLQVQQVIKGTGAQYFRAHLQQFKMEHTLDFYLEIEQFQLLPHNKRNYIAAKASKIFNKYIRRGAKMEVALPGHIRQAILASIADPAEDIFNDAHLHVLYLWESKYFRAFERSPKYQELVQQHKLEREADNAYGLHRVGHNPRCLVSRNVERSEHALAAAPKTLQILTITDAKTLLLQDGPLLTQFHKFLVKENCTSYLLFYMQVEEYKRLPKSDFLVRQSKKIYHRFLNCTAKEFVSVSEEAMNEVHEMLQAPSPQTFHLAQEEVLYFLYKTLYPKFQKSAFYTDGATKAPSPSRRPSPPKPVDVPLKTGTRSRKFIPTSMQRQFASRVSTSGAQYPPTIDDLLTNVQTRALFLAFCEEIFCAESMYFWLECLEYQRIPHTDYLRLRAQKIFRKYISPNAKLQVNLIHSIVRDIERQIDNPGRQLFVKAQQAIVSMLNKDTLPKFVRSKYYEPCCKIIADSH</sequence>
<feature type="transmembrane region" description="Helical" evidence="10">
    <location>
        <begin position="789"/>
        <end position="808"/>
    </location>
</feature>
<evidence type="ECO:0000259" key="12">
    <source>
        <dbReference type="PROSITE" id="PS50222"/>
    </source>
</evidence>
<dbReference type="Gene3D" id="1.10.167.10">
    <property type="entry name" value="Regulator of G-protein Signalling 4, domain 2"/>
    <property type="match status" value="4"/>
</dbReference>
<evidence type="ECO:0000313" key="14">
    <source>
        <dbReference type="Proteomes" id="UP000243579"/>
    </source>
</evidence>
<evidence type="ECO:0000256" key="4">
    <source>
        <dbReference type="ARBA" id="ARBA00022737"/>
    </source>
</evidence>
<evidence type="ECO:0000256" key="7">
    <source>
        <dbReference type="ARBA" id="ARBA00023136"/>
    </source>
</evidence>
<dbReference type="GO" id="GO:0022843">
    <property type="term" value="F:voltage-gated monoatomic cation channel activity"/>
    <property type="evidence" value="ECO:0007669"/>
    <property type="project" value="UniProtKB-ARBA"/>
</dbReference>
<feature type="transmembrane region" description="Helical" evidence="10">
    <location>
        <begin position="828"/>
        <end position="850"/>
    </location>
</feature>
<dbReference type="InterPro" id="IPR005821">
    <property type="entry name" value="Ion_trans_dom"/>
</dbReference>
<dbReference type="GO" id="GO:0001518">
    <property type="term" value="C:voltage-gated sodium channel complex"/>
    <property type="evidence" value="ECO:0007669"/>
    <property type="project" value="TreeGrafter"/>
</dbReference>
<keyword evidence="3 10" id="KW-0812">Transmembrane</keyword>
<keyword evidence="7 10" id="KW-0472">Membrane</keyword>
<feature type="transmembrane region" description="Helical" evidence="10">
    <location>
        <begin position="676"/>
        <end position="699"/>
    </location>
</feature>
<feature type="region of interest" description="Disordered" evidence="9">
    <location>
        <begin position="1612"/>
        <end position="1635"/>
    </location>
</feature>
<feature type="transmembrane region" description="Helical" evidence="10">
    <location>
        <begin position="857"/>
        <end position="878"/>
    </location>
</feature>
<evidence type="ECO:0000256" key="10">
    <source>
        <dbReference type="SAM" id="Phobius"/>
    </source>
</evidence>
<evidence type="ECO:0000259" key="11">
    <source>
        <dbReference type="PROSITE" id="PS50132"/>
    </source>
</evidence>
<dbReference type="PRINTS" id="PR01301">
    <property type="entry name" value="RGSPROTEIN"/>
</dbReference>
<feature type="transmembrane region" description="Helical" evidence="10">
    <location>
        <begin position="1225"/>
        <end position="1249"/>
    </location>
</feature>
<gene>
    <name evidence="13" type="ORF">ACHHYP_12944</name>
</gene>
<feature type="transmembrane region" description="Helical" evidence="10">
    <location>
        <begin position="360"/>
        <end position="380"/>
    </location>
</feature>
<dbReference type="SUPFAM" id="SSF81324">
    <property type="entry name" value="Voltage-gated potassium channels"/>
    <property type="match status" value="4"/>
</dbReference>
<keyword evidence="4" id="KW-0677">Repeat</keyword>
<dbReference type="Proteomes" id="UP000243579">
    <property type="component" value="Unassembled WGS sequence"/>
</dbReference>
<keyword evidence="14" id="KW-1185">Reference proteome</keyword>
<feature type="domain" description="EF-hand" evidence="12">
    <location>
        <begin position="1424"/>
        <end position="1459"/>
    </location>
</feature>
<feature type="domain" description="RGS" evidence="11">
    <location>
        <begin position="2232"/>
        <end position="2342"/>
    </location>
</feature>
<feature type="transmembrane region" description="Helical" evidence="10">
    <location>
        <begin position="470"/>
        <end position="487"/>
    </location>
</feature>
<keyword evidence="2" id="KW-0813">Transport</keyword>
<dbReference type="Pfam" id="PF00615">
    <property type="entry name" value="RGS"/>
    <property type="match status" value="4"/>
</dbReference>
<feature type="region of interest" description="Disordered" evidence="9">
    <location>
        <begin position="2344"/>
        <end position="2366"/>
    </location>
</feature>
<dbReference type="InterPro" id="IPR002048">
    <property type="entry name" value="EF_hand_dom"/>
</dbReference>
<dbReference type="PANTHER" id="PTHR10037">
    <property type="entry name" value="VOLTAGE-GATED CATION CHANNEL CALCIUM AND SODIUM"/>
    <property type="match status" value="1"/>
</dbReference>
<accession>A0A1V9ZG59</accession>
<organism evidence="13 14">
    <name type="scientific">Achlya hypogyna</name>
    <name type="common">Oomycete</name>
    <name type="synonym">Protoachlya hypogyna</name>
    <dbReference type="NCBI Taxonomy" id="1202772"/>
    <lineage>
        <taxon>Eukaryota</taxon>
        <taxon>Sar</taxon>
        <taxon>Stramenopiles</taxon>
        <taxon>Oomycota</taxon>
        <taxon>Saprolegniomycetes</taxon>
        <taxon>Saprolegniales</taxon>
        <taxon>Achlyaceae</taxon>
        <taxon>Achlya</taxon>
    </lineage>
</organism>
<comment type="caution">
    <text evidence="13">The sequence shown here is derived from an EMBL/GenBank/DDBJ whole genome shotgun (WGS) entry which is preliminary data.</text>
</comment>
<comment type="subcellular location">
    <subcellularLocation>
        <location evidence="1">Membrane</location>
        <topology evidence="1">Multi-pass membrane protein</topology>
    </subcellularLocation>
</comment>
<dbReference type="Gene3D" id="1.20.120.350">
    <property type="entry name" value="Voltage-gated potassium channels. Chain C"/>
    <property type="match status" value="4"/>
</dbReference>
<dbReference type="InterPro" id="IPR031649">
    <property type="entry name" value="GPHH_dom"/>
</dbReference>
<feature type="domain" description="RGS" evidence="11">
    <location>
        <begin position="2396"/>
        <end position="2512"/>
    </location>
</feature>
<proteinExistence type="predicted"/>
<feature type="transmembrane region" description="Helical" evidence="10">
    <location>
        <begin position="507"/>
        <end position="525"/>
    </location>
</feature>
<evidence type="ECO:0000256" key="9">
    <source>
        <dbReference type="SAM" id="MobiDB-lite"/>
    </source>
</evidence>
<keyword evidence="6" id="KW-0406">Ion transport</keyword>
<dbReference type="EMBL" id="JNBR01000124">
    <property type="protein sequence ID" value="OQR96937.1"/>
    <property type="molecule type" value="Genomic_DNA"/>
</dbReference>
<feature type="domain" description="RGS" evidence="11">
    <location>
        <begin position="2068"/>
        <end position="2176"/>
    </location>
</feature>
<feature type="domain" description="RGS" evidence="11">
    <location>
        <begin position="1882"/>
        <end position="2012"/>
    </location>
</feature>
<dbReference type="InterPro" id="IPR044926">
    <property type="entry name" value="RGS_subdomain_2"/>
</dbReference>
<evidence type="ECO:0000256" key="1">
    <source>
        <dbReference type="ARBA" id="ARBA00004141"/>
    </source>
</evidence>
<feature type="transmembrane region" description="Helical" evidence="10">
    <location>
        <begin position="74"/>
        <end position="93"/>
    </location>
</feature>
<dbReference type="PANTHER" id="PTHR10037:SF62">
    <property type="entry name" value="SODIUM CHANNEL PROTEIN 60E"/>
    <property type="match status" value="1"/>
</dbReference>
<dbReference type="PROSITE" id="PS50132">
    <property type="entry name" value="RGS"/>
    <property type="match status" value="4"/>
</dbReference>
<reference evidence="13 14" key="1">
    <citation type="journal article" date="2014" name="Genome Biol. Evol.">
        <title>The secreted proteins of Achlya hypogyna and Thraustotheca clavata identify the ancestral oomycete secretome and reveal gene acquisitions by horizontal gene transfer.</title>
        <authorList>
            <person name="Misner I."/>
            <person name="Blouin N."/>
            <person name="Leonard G."/>
            <person name="Richards T.A."/>
            <person name="Lane C.E."/>
        </authorList>
    </citation>
    <scope>NUCLEOTIDE SEQUENCE [LARGE SCALE GENOMIC DNA]</scope>
    <source>
        <strain evidence="13 14">ATCC 48635</strain>
    </source>
</reference>
<keyword evidence="5 10" id="KW-1133">Transmembrane helix</keyword>
<feature type="transmembrane region" description="Helical" evidence="10">
    <location>
        <begin position="1078"/>
        <end position="1101"/>
    </location>
</feature>
<feature type="transmembrane region" description="Helical" evidence="10">
    <location>
        <begin position="150"/>
        <end position="167"/>
    </location>
</feature>
<evidence type="ECO:0000256" key="2">
    <source>
        <dbReference type="ARBA" id="ARBA00022448"/>
    </source>
</evidence>
<dbReference type="PROSITE" id="PS50222">
    <property type="entry name" value="EF_HAND_2"/>
    <property type="match status" value="1"/>
</dbReference>
<dbReference type="STRING" id="1202772.A0A1V9ZG59"/>
<evidence type="ECO:0000256" key="5">
    <source>
        <dbReference type="ARBA" id="ARBA00022989"/>
    </source>
</evidence>
<dbReference type="OrthoDB" id="431720at2759"/>
<evidence type="ECO:0000256" key="3">
    <source>
        <dbReference type="ARBA" id="ARBA00022692"/>
    </source>
</evidence>
<evidence type="ECO:0000256" key="8">
    <source>
        <dbReference type="ARBA" id="ARBA00023303"/>
    </source>
</evidence>
<dbReference type="InterPro" id="IPR043203">
    <property type="entry name" value="VGCC_Ca_Na"/>
</dbReference>
<dbReference type="Gene3D" id="1.10.287.70">
    <property type="match status" value="4"/>
</dbReference>
<protein>
    <submittedName>
        <fullName evidence="13">Voltage-gated Ion Channel (VIC) Superfamily</fullName>
    </submittedName>
</protein>
<feature type="transmembrane region" description="Helical" evidence="10">
    <location>
        <begin position="917"/>
        <end position="935"/>
    </location>
</feature>
<dbReference type="GO" id="GO:0005248">
    <property type="term" value="F:voltage-gated sodium channel activity"/>
    <property type="evidence" value="ECO:0007669"/>
    <property type="project" value="TreeGrafter"/>
</dbReference>
<feature type="transmembrane region" description="Helical" evidence="10">
    <location>
        <begin position="386"/>
        <end position="408"/>
    </location>
</feature>
<dbReference type="Pfam" id="PF16905">
    <property type="entry name" value="GPHH"/>
    <property type="match status" value="1"/>
</dbReference>